<keyword evidence="2" id="KW-0813">Transport</keyword>
<dbReference type="GO" id="GO:0016887">
    <property type="term" value="F:ATP hydrolysis activity"/>
    <property type="evidence" value="ECO:0007669"/>
    <property type="project" value="InterPro"/>
</dbReference>
<dbReference type="PANTHER" id="PTHR42734">
    <property type="entry name" value="METAL TRANSPORT SYSTEM ATP-BINDING PROTEIN TM_0124-RELATED"/>
    <property type="match status" value="1"/>
</dbReference>
<dbReference type="PROSITE" id="PS50893">
    <property type="entry name" value="ABC_TRANSPORTER_2"/>
    <property type="match status" value="1"/>
</dbReference>
<dbReference type="Proteomes" id="UP000509579">
    <property type="component" value="Plasmid unnamed1"/>
</dbReference>
<evidence type="ECO:0000256" key="4">
    <source>
        <dbReference type="ARBA" id="ARBA00022741"/>
    </source>
</evidence>
<dbReference type="SUPFAM" id="SSF52540">
    <property type="entry name" value="P-loop containing nucleoside triphosphate hydrolases"/>
    <property type="match status" value="1"/>
</dbReference>
<geneLocation type="plasmid" evidence="7 8">
    <name>unnamed1</name>
</geneLocation>
<evidence type="ECO:0000256" key="5">
    <source>
        <dbReference type="ARBA" id="ARBA00022840"/>
    </source>
</evidence>
<dbReference type="InterPro" id="IPR050153">
    <property type="entry name" value="Metal_Ion_Import_ABC"/>
</dbReference>
<keyword evidence="8" id="KW-1185">Reference proteome</keyword>
<accession>A0A6N1XAB7</accession>
<dbReference type="GO" id="GO:0005524">
    <property type="term" value="F:ATP binding"/>
    <property type="evidence" value="ECO:0007669"/>
    <property type="project" value="UniProtKB-KW"/>
</dbReference>
<evidence type="ECO:0000256" key="3">
    <source>
        <dbReference type="ARBA" id="ARBA00022475"/>
    </source>
</evidence>
<feature type="domain" description="ABC transporter" evidence="6">
    <location>
        <begin position="13"/>
        <end position="233"/>
    </location>
</feature>
<keyword evidence="3" id="KW-0472">Membrane</keyword>
<name>A0A6N1XAB7_9BURK</name>
<dbReference type="InterPro" id="IPR003593">
    <property type="entry name" value="AAA+_ATPase"/>
</dbReference>
<dbReference type="SMART" id="SM00382">
    <property type="entry name" value="AAA"/>
    <property type="match status" value="1"/>
</dbReference>
<dbReference type="KEGG" id="aant:HUK68_21675"/>
<evidence type="ECO:0000259" key="6">
    <source>
        <dbReference type="PROSITE" id="PS50893"/>
    </source>
</evidence>
<keyword evidence="4" id="KW-0547">Nucleotide-binding</keyword>
<dbReference type="PROSITE" id="PS00211">
    <property type="entry name" value="ABC_TRANSPORTER_1"/>
    <property type="match status" value="1"/>
</dbReference>
<dbReference type="Gene3D" id="3.40.50.300">
    <property type="entry name" value="P-loop containing nucleotide triphosphate hydrolases"/>
    <property type="match status" value="1"/>
</dbReference>
<keyword evidence="5 7" id="KW-0067">ATP-binding</keyword>
<organism evidence="7 8">
    <name type="scientific">Comamonas antarctica</name>
    <dbReference type="NCBI Taxonomy" id="2743470"/>
    <lineage>
        <taxon>Bacteria</taxon>
        <taxon>Pseudomonadati</taxon>
        <taxon>Pseudomonadota</taxon>
        <taxon>Betaproteobacteria</taxon>
        <taxon>Burkholderiales</taxon>
        <taxon>Comamonadaceae</taxon>
        <taxon>Comamonas</taxon>
    </lineage>
</organism>
<keyword evidence="3" id="KW-1003">Cell membrane</keyword>
<reference evidence="7 8" key="1">
    <citation type="submission" date="2020-06" db="EMBL/GenBank/DDBJ databases">
        <title>Acidovorax antarctica sp. nov., isolated from Corinth ice sheet soil, Antarctic Fields Peninsula.</title>
        <authorList>
            <person name="Xu Q."/>
            <person name="Peng F."/>
        </authorList>
    </citation>
    <scope>NUCLEOTIDE SEQUENCE [LARGE SCALE GENOMIC DNA]</scope>
    <source>
        <strain evidence="7 8">16-35-5</strain>
        <plasmid evidence="7 8">unnamed1</plasmid>
    </source>
</reference>
<dbReference type="EMBL" id="CP054841">
    <property type="protein sequence ID" value="QKV55668.1"/>
    <property type="molecule type" value="Genomic_DNA"/>
</dbReference>
<evidence type="ECO:0000256" key="1">
    <source>
        <dbReference type="ARBA" id="ARBA00005417"/>
    </source>
</evidence>
<keyword evidence="7" id="KW-0614">Plasmid</keyword>
<sequence length="237" mass="25428">MEPLQPAQAGADLSLDRVSLGYGARLAVQDLSGHFARGSMTAVIGPNGGGKSTLLKGLLGLLRPLRGSIASRHPRPALGYLPQAGGVDPQFPVSVEDFVAVGLWPRIGAFGRVTPPLAERVRAAIAAVGLQGLQAHYIGELSGGQFQRMRFARLLVQDPPVVLLDEPLAGVDEATAQALLQLLQDWHVQGKTVIAVLHERERVRSHFPQTLALAGRMRGWGETRAVLEALEDAEWPR</sequence>
<evidence type="ECO:0000313" key="8">
    <source>
        <dbReference type="Proteomes" id="UP000509579"/>
    </source>
</evidence>
<dbReference type="AlphaFoldDB" id="A0A6N1XAB7"/>
<protein>
    <submittedName>
        <fullName evidence="7">Metal ABC transporter ATP-binding protein</fullName>
    </submittedName>
</protein>
<evidence type="ECO:0000313" key="7">
    <source>
        <dbReference type="EMBL" id="QKV55668.1"/>
    </source>
</evidence>
<gene>
    <name evidence="7" type="ORF">HUK68_21675</name>
</gene>
<dbReference type="InterPro" id="IPR003439">
    <property type="entry name" value="ABC_transporter-like_ATP-bd"/>
</dbReference>
<evidence type="ECO:0000256" key="2">
    <source>
        <dbReference type="ARBA" id="ARBA00022448"/>
    </source>
</evidence>
<comment type="similarity">
    <text evidence="1">Belongs to the ABC transporter superfamily.</text>
</comment>
<dbReference type="PANTHER" id="PTHR42734:SF5">
    <property type="entry name" value="IRON TRANSPORT SYSTEM ATP-BINDING PROTEIN HI_0361-RELATED"/>
    <property type="match status" value="1"/>
</dbReference>
<dbReference type="InterPro" id="IPR027417">
    <property type="entry name" value="P-loop_NTPase"/>
</dbReference>
<dbReference type="Pfam" id="PF00005">
    <property type="entry name" value="ABC_tran"/>
    <property type="match status" value="1"/>
</dbReference>
<dbReference type="InterPro" id="IPR017871">
    <property type="entry name" value="ABC_transporter-like_CS"/>
</dbReference>
<proteinExistence type="inferred from homology"/>